<reference evidence="6" key="1">
    <citation type="journal article" date="2021" name="IMA Fungus">
        <title>Genomic characterization of three marine fungi, including Emericellopsis atlantica sp. nov. with signatures of a generalist lifestyle and marine biomass degradation.</title>
        <authorList>
            <person name="Hagestad O.C."/>
            <person name="Hou L."/>
            <person name="Andersen J.H."/>
            <person name="Hansen E.H."/>
            <person name="Altermark B."/>
            <person name="Li C."/>
            <person name="Kuhnert E."/>
            <person name="Cox R.J."/>
            <person name="Crous P.W."/>
            <person name="Spatafora J.W."/>
            <person name="Lail K."/>
            <person name="Amirebrahimi M."/>
            <person name="Lipzen A."/>
            <person name="Pangilinan J."/>
            <person name="Andreopoulos W."/>
            <person name="Hayes R.D."/>
            <person name="Ng V."/>
            <person name="Grigoriev I.V."/>
            <person name="Jackson S.A."/>
            <person name="Sutton T.D.S."/>
            <person name="Dobson A.D.W."/>
            <person name="Rama T."/>
        </authorList>
    </citation>
    <scope>NUCLEOTIDE SEQUENCE</scope>
    <source>
        <strain evidence="6">TRa3180A</strain>
    </source>
</reference>
<dbReference type="PANTHER" id="PTHR17224:SF1">
    <property type="entry name" value="PEPTIDYL-TRNA HYDROLASE"/>
    <property type="match status" value="1"/>
</dbReference>
<dbReference type="GO" id="GO:0000049">
    <property type="term" value="F:tRNA binding"/>
    <property type="evidence" value="ECO:0007669"/>
    <property type="project" value="UniProtKB-KW"/>
</dbReference>
<dbReference type="GO" id="GO:0004045">
    <property type="term" value="F:peptidyl-tRNA hydrolase activity"/>
    <property type="evidence" value="ECO:0007669"/>
    <property type="project" value="UniProtKB-EC"/>
</dbReference>
<dbReference type="InterPro" id="IPR036416">
    <property type="entry name" value="Pept_tRNA_hydro_sf"/>
</dbReference>
<organism evidence="6 7">
    <name type="scientific">Calycina marina</name>
    <dbReference type="NCBI Taxonomy" id="1763456"/>
    <lineage>
        <taxon>Eukaryota</taxon>
        <taxon>Fungi</taxon>
        <taxon>Dikarya</taxon>
        <taxon>Ascomycota</taxon>
        <taxon>Pezizomycotina</taxon>
        <taxon>Leotiomycetes</taxon>
        <taxon>Helotiales</taxon>
        <taxon>Pezizellaceae</taxon>
        <taxon>Calycina</taxon>
    </lineage>
</organism>
<evidence type="ECO:0000256" key="2">
    <source>
        <dbReference type="ARBA" id="ARBA00022555"/>
    </source>
</evidence>
<proteinExistence type="inferred from homology"/>
<dbReference type="AlphaFoldDB" id="A0A9P7Z2L7"/>
<keyword evidence="2" id="KW-0820">tRNA-binding</keyword>
<evidence type="ECO:0000256" key="4">
    <source>
        <dbReference type="ARBA" id="ARBA00022884"/>
    </source>
</evidence>
<evidence type="ECO:0000313" key="6">
    <source>
        <dbReference type="EMBL" id="KAG9244161.1"/>
    </source>
</evidence>
<dbReference type="NCBIfam" id="TIGR00447">
    <property type="entry name" value="pth"/>
    <property type="match status" value="1"/>
</dbReference>
<name>A0A9P7Z2L7_9HELO</name>
<evidence type="ECO:0000256" key="1">
    <source>
        <dbReference type="ARBA" id="ARBA00013260"/>
    </source>
</evidence>
<evidence type="ECO:0000313" key="7">
    <source>
        <dbReference type="Proteomes" id="UP000887226"/>
    </source>
</evidence>
<comment type="similarity">
    <text evidence="5">Belongs to the PTH family.</text>
</comment>
<sequence length="186" mass="19715">MPPPIRLLVCSIGNPGAYLNTLHSAGHTVLASLSTSLHNPPFAKSRAHGNGLLSAGPEFVLWQSMSLMNVSGAGVAAAWRTFQTSLRLRGEEGRLVVVHDELELAVGAVGVKKGDASPRGHNGLKSVKEQVRGEWWRVGVGIGRPGSREASVVAEYVLRKMSAVDRGHLEGAVGKVEMELRLLAAA</sequence>
<dbReference type="Pfam" id="PF01195">
    <property type="entry name" value="Pept_tRNA_hydro"/>
    <property type="match status" value="1"/>
</dbReference>
<dbReference type="EMBL" id="MU253925">
    <property type="protein sequence ID" value="KAG9244161.1"/>
    <property type="molecule type" value="Genomic_DNA"/>
</dbReference>
<dbReference type="InterPro" id="IPR001328">
    <property type="entry name" value="Pept_tRNA_hydro"/>
</dbReference>
<keyword evidence="4" id="KW-0694">RNA-binding</keyword>
<gene>
    <name evidence="6" type="ORF">BJ878DRAFT_507493</name>
</gene>
<protein>
    <recommendedName>
        <fullName evidence="1">peptidyl-tRNA hydrolase</fullName>
        <ecNumber evidence="1">3.1.1.29</ecNumber>
    </recommendedName>
</protein>
<dbReference type="InterPro" id="IPR018171">
    <property type="entry name" value="Pept_tRNA_hydro_CS"/>
</dbReference>
<dbReference type="PANTHER" id="PTHR17224">
    <property type="entry name" value="PEPTIDYL-TRNA HYDROLASE"/>
    <property type="match status" value="1"/>
</dbReference>
<dbReference type="Proteomes" id="UP000887226">
    <property type="component" value="Unassembled WGS sequence"/>
</dbReference>
<dbReference type="PROSITE" id="PS01196">
    <property type="entry name" value="PEPT_TRNA_HYDROL_2"/>
    <property type="match status" value="1"/>
</dbReference>
<comment type="caution">
    <text evidence="6">The sequence shown here is derived from an EMBL/GenBank/DDBJ whole genome shotgun (WGS) entry which is preliminary data.</text>
</comment>
<keyword evidence="7" id="KW-1185">Reference proteome</keyword>
<evidence type="ECO:0000256" key="5">
    <source>
        <dbReference type="ARBA" id="ARBA00038063"/>
    </source>
</evidence>
<evidence type="ECO:0000256" key="3">
    <source>
        <dbReference type="ARBA" id="ARBA00022801"/>
    </source>
</evidence>
<dbReference type="SUPFAM" id="SSF53178">
    <property type="entry name" value="Peptidyl-tRNA hydrolase-like"/>
    <property type="match status" value="1"/>
</dbReference>
<dbReference type="OrthoDB" id="1711136at2759"/>
<dbReference type="EC" id="3.1.1.29" evidence="1"/>
<accession>A0A9P7Z2L7</accession>
<keyword evidence="3 6" id="KW-0378">Hydrolase</keyword>
<dbReference type="Gene3D" id="3.40.50.1470">
    <property type="entry name" value="Peptidyl-tRNA hydrolase"/>
    <property type="match status" value="1"/>
</dbReference>